<evidence type="ECO:0000313" key="6">
    <source>
        <dbReference type="Proteomes" id="UP000823388"/>
    </source>
</evidence>
<feature type="domain" description="Xylanase inhibitor N-terminal" evidence="4">
    <location>
        <begin position="51"/>
        <end position="209"/>
    </location>
</feature>
<dbReference type="PANTHER" id="PTHR47965:SF63">
    <property type="entry name" value="OS01G0937200 PROTEIN"/>
    <property type="match status" value="1"/>
</dbReference>
<protein>
    <recommendedName>
        <fullName evidence="7">Peptidase A1 domain-containing protein</fullName>
    </recommendedName>
</protein>
<dbReference type="AlphaFoldDB" id="A0A8T0SBV3"/>
<keyword evidence="2" id="KW-0732">Signal</keyword>
<dbReference type="PANTHER" id="PTHR47965">
    <property type="entry name" value="ASPARTYL PROTEASE-RELATED"/>
    <property type="match status" value="1"/>
</dbReference>
<evidence type="ECO:0000256" key="2">
    <source>
        <dbReference type="SAM" id="SignalP"/>
    </source>
</evidence>
<dbReference type="InterPro" id="IPR001461">
    <property type="entry name" value="Aspartic_peptidase_A1"/>
</dbReference>
<evidence type="ECO:0000313" key="5">
    <source>
        <dbReference type="EMBL" id="KAG2594126.1"/>
    </source>
</evidence>
<feature type="signal peptide" evidence="2">
    <location>
        <begin position="1"/>
        <end position="27"/>
    </location>
</feature>
<dbReference type="SUPFAM" id="SSF50630">
    <property type="entry name" value="Acid proteases"/>
    <property type="match status" value="1"/>
</dbReference>
<name>A0A8T0SBV3_PANVG</name>
<evidence type="ECO:0000259" key="3">
    <source>
        <dbReference type="Pfam" id="PF14541"/>
    </source>
</evidence>
<gene>
    <name evidence="5" type="ORF">PVAP13_5NG621400</name>
</gene>
<accession>A0A8T0SBV3</accession>
<evidence type="ECO:0000259" key="4">
    <source>
        <dbReference type="Pfam" id="PF14543"/>
    </source>
</evidence>
<proteinExistence type="inferred from homology"/>
<reference evidence="5" key="1">
    <citation type="submission" date="2020-05" db="EMBL/GenBank/DDBJ databases">
        <title>WGS assembly of Panicum virgatum.</title>
        <authorList>
            <person name="Lovell J.T."/>
            <person name="Jenkins J."/>
            <person name="Shu S."/>
            <person name="Juenger T.E."/>
            <person name="Schmutz J."/>
        </authorList>
    </citation>
    <scope>NUCLEOTIDE SEQUENCE</scope>
    <source>
        <strain evidence="5">AP13</strain>
    </source>
</reference>
<comment type="caution">
    <text evidence="5">The sequence shown here is derived from an EMBL/GenBank/DDBJ whole genome shotgun (WGS) entry which is preliminary data.</text>
</comment>
<sequence length="410" mass="43497">MSQRQSFLVAVSLCLLLAASFSPCTLAGGGGKPLITPITKDASTSLYTAPLEGGRPLVLDLSGSLVRSTCVTCDASHPTLEPYERECADANRYTRPRCWAYAAGSDDGASNGRSKCAAHPYNPVAGRCASGDLTRAALSASATDGKNPLYPVSFPAVASCAPESLLDKLPAGAAGVAGLAPSDLALPAQIATTQGVARKLALCLPSGGQGITSAMEFTPLRRYQEQPGYYIWIKGINVNQNPVPLGYYGGPLVVGFSTTTPYTALRADVYRPFVQAFDNASTSGFGMQRVAPVAPFEMCYNRSTLWSTRIGYAAPQIDLIMEDGTRYGVFGANSLVQVDDGTVCLAFVEMKAGEVGYEHYGQQAPAMVMGGYQMENNLLVFDEEQQQLGLSTLLLFRQTTCSNFNFTMAA</sequence>
<keyword evidence="6" id="KW-1185">Reference proteome</keyword>
<dbReference type="GO" id="GO:0004190">
    <property type="term" value="F:aspartic-type endopeptidase activity"/>
    <property type="evidence" value="ECO:0007669"/>
    <property type="project" value="InterPro"/>
</dbReference>
<dbReference type="Gene3D" id="2.40.70.10">
    <property type="entry name" value="Acid Proteases"/>
    <property type="match status" value="2"/>
</dbReference>
<dbReference type="InterPro" id="IPR021109">
    <property type="entry name" value="Peptidase_aspartic_dom_sf"/>
</dbReference>
<comment type="similarity">
    <text evidence="1">Belongs to the peptidase A1 family.</text>
</comment>
<evidence type="ECO:0000256" key="1">
    <source>
        <dbReference type="ARBA" id="ARBA00007447"/>
    </source>
</evidence>
<dbReference type="InterPro" id="IPR032799">
    <property type="entry name" value="TAXi_C"/>
</dbReference>
<dbReference type="Pfam" id="PF14543">
    <property type="entry name" value="TAXi_N"/>
    <property type="match status" value="1"/>
</dbReference>
<dbReference type="Pfam" id="PF14541">
    <property type="entry name" value="TAXi_C"/>
    <property type="match status" value="1"/>
</dbReference>
<organism evidence="5 6">
    <name type="scientific">Panicum virgatum</name>
    <name type="common">Blackwell switchgrass</name>
    <dbReference type="NCBI Taxonomy" id="38727"/>
    <lineage>
        <taxon>Eukaryota</taxon>
        <taxon>Viridiplantae</taxon>
        <taxon>Streptophyta</taxon>
        <taxon>Embryophyta</taxon>
        <taxon>Tracheophyta</taxon>
        <taxon>Spermatophyta</taxon>
        <taxon>Magnoliopsida</taxon>
        <taxon>Liliopsida</taxon>
        <taxon>Poales</taxon>
        <taxon>Poaceae</taxon>
        <taxon>PACMAD clade</taxon>
        <taxon>Panicoideae</taxon>
        <taxon>Panicodae</taxon>
        <taxon>Paniceae</taxon>
        <taxon>Panicinae</taxon>
        <taxon>Panicum</taxon>
        <taxon>Panicum sect. Hiantes</taxon>
    </lineage>
</organism>
<feature type="chain" id="PRO_5035735539" description="Peptidase A1 domain-containing protein" evidence="2">
    <location>
        <begin position="28"/>
        <end position="410"/>
    </location>
</feature>
<dbReference type="FunFam" id="2.40.70.10:FF:000075">
    <property type="entry name" value="Putative xylanase inhibitor"/>
    <property type="match status" value="1"/>
</dbReference>
<dbReference type="GO" id="GO:0006508">
    <property type="term" value="P:proteolysis"/>
    <property type="evidence" value="ECO:0007669"/>
    <property type="project" value="InterPro"/>
</dbReference>
<dbReference type="Proteomes" id="UP000823388">
    <property type="component" value="Chromosome 5N"/>
</dbReference>
<dbReference type="EMBL" id="CM029046">
    <property type="protein sequence ID" value="KAG2594126.1"/>
    <property type="molecule type" value="Genomic_DNA"/>
</dbReference>
<dbReference type="InterPro" id="IPR032861">
    <property type="entry name" value="TAXi_N"/>
</dbReference>
<feature type="domain" description="Xylanase inhibitor C-terminal" evidence="3">
    <location>
        <begin position="229"/>
        <end position="391"/>
    </location>
</feature>
<evidence type="ECO:0008006" key="7">
    <source>
        <dbReference type="Google" id="ProtNLM"/>
    </source>
</evidence>